<dbReference type="Pfam" id="PF12894">
    <property type="entry name" value="ANAPC4_WD40"/>
    <property type="match status" value="1"/>
</dbReference>
<evidence type="ECO:0000256" key="2">
    <source>
        <dbReference type="SAM" id="MobiDB-lite"/>
    </source>
</evidence>
<dbReference type="GO" id="GO:0000462">
    <property type="term" value="P:maturation of SSU-rRNA from tricistronic rRNA transcript (SSU-rRNA, 5.8S rRNA, LSU-rRNA)"/>
    <property type="evidence" value="ECO:0007669"/>
    <property type="project" value="InterPro"/>
</dbReference>
<evidence type="ECO:0000256" key="1">
    <source>
        <dbReference type="PROSITE-ProRule" id="PRU00221"/>
    </source>
</evidence>
<feature type="region of interest" description="Disordered" evidence="2">
    <location>
        <begin position="678"/>
        <end position="711"/>
    </location>
</feature>
<evidence type="ECO:0000313" key="5">
    <source>
        <dbReference type="Proteomes" id="UP000320333"/>
    </source>
</evidence>
<dbReference type="EMBL" id="QEAP01000341">
    <property type="protein sequence ID" value="TPX68801.1"/>
    <property type="molecule type" value="Genomic_DNA"/>
</dbReference>
<dbReference type="Gene3D" id="2.130.10.10">
    <property type="entry name" value="YVTN repeat-like/Quinoprotein amine dehydrogenase"/>
    <property type="match status" value="3"/>
</dbReference>
<dbReference type="InterPro" id="IPR001680">
    <property type="entry name" value="WD40_rpt"/>
</dbReference>
<feature type="repeat" description="WD" evidence="1">
    <location>
        <begin position="165"/>
        <end position="206"/>
    </location>
</feature>
<keyword evidence="5" id="KW-1185">Reference proteome</keyword>
<dbReference type="InterPro" id="IPR024977">
    <property type="entry name" value="Apc4-like_WD40_dom"/>
</dbReference>
<feature type="compositionally biased region" description="Polar residues" evidence="2">
    <location>
        <begin position="694"/>
        <end position="711"/>
    </location>
</feature>
<dbReference type="GO" id="GO:0032040">
    <property type="term" value="C:small-subunit processome"/>
    <property type="evidence" value="ECO:0007669"/>
    <property type="project" value="TreeGrafter"/>
</dbReference>
<accession>A0A507EY06</accession>
<organism evidence="4 5">
    <name type="scientific">Chytriomyces confervae</name>
    <dbReference type="NCBI Taxonomy" id="246404"/>
    <lineage>
        <taxon>Eukaryota</taxon>
        <taxon>Fungi</taxon>
        <taxon>Fungi incertae sedis</taxon>
        <taxon>Chytridiomycota</taxon>
        <taxon>Chytridiomycota incertae sedis</taxon>
        <taxon>Chytridiomycetes</taxon>
        <taxon>Chytridiales</taxon>
        <taxon>Chytriomycetaceae</taxon>
        <taxon>Chytriomyces</taxon>
    </lineage>
</organism>
<dbReference type="InterPro" id="IPR036322">
    <property type="entry name" value="WD40_repeat_dom_sf"/>
</dbReference>
<dbReference type="GO" id="GO:0003723">
    <property type="term" value="F:RNA binding"/>
    <property type="evidence" value="ECO:0007669"/>
    <property type="project" value="TreeGrafter"/>
</dbReference>
<sequence>MVNQMVPVHRCRFVAHMPSGINALAYGEHGKVACARANGDIEVWDAATWTLERRVPGIGGGGSIESVSWVSGAGESMAEKVRLFSAGLDGFVTEWDTISLAPVSRVESGGGAVWSMAVKSFKRVEEDEGNESVESTEHIMALACEDGRVRLFSVDTQGVVLKGVCDRMDSRVLSVAFHPTKNMVAAGSSDSCIRIYSTTTFRLLARLTVDTRSGEDTLVWTLAYLSDGTLVAGDSLGTVSFWDMSSFTLMRALKAHLADVLCLAVGKDPSVVFSSGVDRRVIQFSLVDNALEVQQNYMKKKSSKLYAKNWVLTGDRRFHSHDVRALALCESKPFDALVSGGVDATFIVSKTISKFPECKQERKAMFPQNPLISLAKDARLLLARFDDHVKIWELGQFVSDASTSGGPGRAGDKLDILKKERLIAEVKIKNLTNLTASAISNDGKFIAVSDLFSTRLFEIQVSPRNARVHTRVTRLKEFPSPSEIPGSTSIEFTPDSKRLVLAGTDSIVRIVAISDAGFPILAQLTQHRGTVGSGNRKNASSNVGFTGRELVSSLAVSEDSQWLATGDLANRIHIFNLDSMKHHVTVPHFKSQHTTFSFVNQSSALVITLNTNEVFMYDAEQRRLTEWSRQNSHLIPERLLSRPEHVMGVESSEAAPGKIVLWSSDYMCTLDTHKPLLANDMSSTRKRKKSRTRNGSTPSKSPLDSTKLLPTNGSAAIGHSINVNDNGAITISDSEDEIPSTVTPMDIDTKPTYASIVSHAATRTSTAGNAVSMQFTYGPTMFFGFLHGGAEAVVVERPILSVIDALPPGFYRKRYGT</sequence>
<comment type="caution">
    <text evidence="4">The sequence shown here is derived from an EMBL/GenBank/DDBJ whole genome shotgun (WGS) entry which is preliminary data.</text>
</comment>
<dbReference type="SUPFAM" id="SSF50978">
    <property type="entry name" value="WD40 repeat-like"/>
    <property type="match status" value="2"/>
</dbReference>
<dbReference type="OrthoDB" id="8883818at2759"/>
<evidence type="ECO:0000259" key="3">
    <source>
        <dbReference type="Pfam" id="PF12894"/>
    </source>
</evidence>
<dbReference type="AlphaFoldDB" id="A0A507EY06"/>
<dbReference type="InterPro" id="IPR015943">
    <property type="entry name" value="WD40/YVTN_repeat-like_dom_sf"/>
</dbReference>
<dbReference type="InterPro" id="IPR046351">
    <property type="entry name" value="UTP4"/>
</dbReference>
<protein>
    <recommendedName>
        <fullName evidence="3">Anaphase-promoting complex subunit 4-like WD40 domain-containing protein</fullName>
    </recommendedName>
</protein>
<dbReference type="PANTHER" id="PTHR44163:SF1">
    <property type="entry name" value="U3 SMALL NUCLEOLAR RNA-ASSOCIATED PROTEIN 4 HOMOLOG"/>
    <property type="match status" value="1"/>
</dbReference>
<gene>
    <name evidence="4" type="ORF">CcCBS67573_g07063</name>
</gene>
<dbReference type="Pfam" id="PF00400">
    <property type="entry name" value="WD40"/>
    <property type="match status" value="2"/>
</dbReference>
<evidence type="ECO:0000313" key="4">
    <source>
        <dbReference type="EMBL" id="TPX68801.1"/>
    </source>
</evidence>
<reference evidence="4 5" key="1">
    <citation type="journal article" date="2019" name="Sci. Rep.">
        <title>Comparative genomics of chytrid fungi reveal insights into the obligate biotrophic and pathogenic lifestyle of Synchytrium endobioticum.</title>
        <authorList>
            <person name="van de Vossenberg B.T.L.H."/>
            <person name="Warris S."/>
            <person name="Nguyen H.D.T."/>
            <person name="van Gent-Pelzer M.P.E."/>
            <person name="Joly D.L."/>
            <person name="van de Geest H.C."/>
            <person name="Bonants P.J.M."/>
            <person name="Smith D.S."/>
            <person name="Levesque C.A."/>
            <person name="van der Lee T.A.J."/>
        </authorList>
    </citation>
    <scope>NUCLEOTIDE SEQUENCE [LARGE SCALE GENOMIC DNA]</scope>
    <source>
        <strain evidence="4 5">CBS 675.73</strain>
    </source>
</reference>
<feature type="domain" description="Anaphase-promoting complex subunit 4-like WD40" evidence="3">
    <location>
        <begin position="137"/>
        <end position="211"/>
    </location>
</feature>
<dbReference type="Proteomes" id="UP000320333">
    <property type="component" value="Unassembled WGS sequence"/>
</dbReference>
<dbReference type="SMART" id="SM00320">
    <property type="entry name" value="WD40"/>
    <property type="match status" value="9"/>
</dbReference>
<dbReference type="PROSITE" id="PS50082">
    <property type="entry name" value="WD_REPEATS_2"/>
    <property type="match status" value="1"/>
</dbReference>
<dbReference type="GO" id="GO:0030686">
    <property type="term" value="C:90S preribosome"/>
    <property type="evidence" value="ECO:0007669"/>
    <property type="project" value="InterPro"/>
</dbReference>
<dbReference type="GO" id="GO:0034455">
    <property type="term" value="C:t-UTP complex"/>
    <property type="evidence" value="ECO:0007669"/>
    <property type="project" value="TreeGrafter"/>
</dbReference>
<proteinExistence type="predicted"/>
<dbReference type="PANTHER" id="PTHR44163">
    <property type="entry name" value="U3 SMALL NUCLEOLAR RNA-ASSOCIATED PROTEIN 4 HOMOLOG"/>
    <property type="match status" value="1"/>
</dbReference>
<dbReference type="STRING" id="246404.A0A507EY06"/>
<keyword evidence="1" id="KW-0853">WD repeat</keyword>
<name>A0A507EY06_9FUNG</name>